<sequence length="256" mass="26750">MAWWRVGRGRGAAAFRLALLALAVVLPSVPALAASCPGLEQPPIVSTGLADALRRPNGARIIAFGSSSTEGSGASDAAHTYPAQLQARLRAALGPRVTVLNHGKGGEDADNMIERITRDVIADRPDLVIWQVGANAAMRRMDPGQFATLVRQGVGMLRQAGIEVVLMDNQRAPRIAAFPGNRRFDAVLAEIAATTPGVTLFSRGALMDGWAAAGVLSESLLVADGLHHNDRGYACLADALASALLAGLPVRTVRAP</sequence>
<dbReference type="PANTHER" id="PTHR30383">
    <property type="entry name" value="THIOESTERASE 1/PROTEASE 1/LYSOPHOSPHOLIPASE L1"/>
    <property type="match status" value="1"/>
</dbReference>
<gene>
    <name evidence="2" type="ORF">GCM10011320_28980</name>
</gene>
<evidence type="ECO:0000313" key="3">
    <source>
        <dbReference type="Proteomes" id="UP000661507"/>
    </source>
</evidence>
<dbReference type="Gene3D" id="3.40.50.1110">
    <property type="entry name" value="SGNH hydrolase"/>
    <property type="match status" value="1"/>
</dbReference>
<dbReference type="Pfam" id="PF25182">
    <property type="entry name" value="NonGDSL"/>
    <property type="match status" value="1"/>
</dbReference>
<evidence type="ECO:0000256" key="1">
    <source>
        <dbReference type="SAM" id="SignalP"/>
    </source>
</evidence>
<keyword evidence="1" id="KW-0732">Signal</keyword>
<feature type="chain" id="PRO_5037710581" description="SGNH/GDSL hydrolase family protein" evidence="1">
    <location>
        <begin position="34"/>
        <end position="256"/>
    </location>
</feature>
<accession>A0A917KLN2</accession>
<dbReference type="InterPro" id="IPR051532">
    <property type="entry name" value="Ester_Hydrolysis_Enzymes"/>
</dbReference>
<evidence type="ECO:0000313" key="2">
    <source>
        <dbReference type="EMBL" id="GGJ19892.1"/>
    </source>
</evidence>
<evidence type="ECO:0008006" key="4">
    <source>
        <dbReference type="Google" id="ProtNLM"/>
    </source>
</evidence>
<reference evidence="2" key="1">
    <citation type="journal article" date="2014" name="Int. J. Syst. Evol. Microbiol.">
        <title>Complete genome sequence of Corynebacterium casei LMG S-19264T (=DSM 44701T), isolated from a smear-ripened cheese.</title>
        <authorList>
            <consortium name="US DOE Joint Genome Institute (JGI-PGF)"/>
            <person name="Walter F."/>
            <person name="Albersmeier A."/>
            <person name="Kalinowski J."/>
            <person name="Ruckert C."/>
        </authorList>
    </citation>
    <scope>NUCLEOTIDE SEQUENCE</scope>
    <source>
        <strain evidence="2">CGMCC 1.3617</strain>
    </source>
</reference>
<feature type="signal peptide" evidence="1">
    <location>
        <begin position="1"/>
        <end position="33"/>
    </location>
</feature>
<reference evidence="2" key="2">
    <citation type="submission" date="2020-09" db="EMBL/GenBank/DDBJ databases">
        <authorList>
            <person name="Sun Q."/>
            <person name="Zhou Y."/>
        </authorList>
    </citation>
    <scope>NUCLEOTIDE SEQUENCE</scope>
    <source>
        <strain evidence="2">CGMCC 1.3617</strain>
    </source>
</reference>
<dbReference type="SUPFAM" id="SSF52266">
    <property type="entry name" value="SGNH hydrolase"/>
    <property type="match status" value="1"/>
</dbReference>
<name>A0A917KLN2_9PROT</name>
<dbReference type="InterPro" id="IPR036514">
    <property type="entry name" value="SGNH_hydro_sf"/>
</dbReference>
<comment type="caution">
    <text evidence="2">The sequence shown here is derived from an EMBL/GenBank/DDBJ whole genome shotgun (WGS) entry which is preliminary data.</text>
</comment>
<dbReference type="InterPro" id="IPR057572">
    <property type="entry name" value="NonGDSL"/>
</dbReference>
<dbReference type="AlphaFoldDB" id="A0A917KLN2"/>
<dbReference type="Proteomes" id="UP000661507">
    <property type="component" value="Unassembled WGS sequence"/>
</dbReference>
<protein>
    <recommendedName>
        <fullName evidence="4">SGNH/GDSL hydrolase family protein</fullName>
    </recommendedName>
</protein>
<keyword evidence="3" id="KW-1185">Reference proteome</keyword>
<dbReference type="GO" id="GO:0004622">
    <property type="term" value="F:phosphatidylcholine lysophospholipase activity"/>
    <property type="evidence" value="ECO:0007669"/>
    <property type="project" value="TreeGrafter"/>
</dbReference>
<dbReference type="EMBL" id="BMKW01000006">
    <property type="protein sequence ID" value="GGJ19892.1"/>
    <property type="molecule type" value="Genomic_DNA"/>
</dbReference>
<proteinExistence type="predicted"/>
<organism evidence="2 3">
    <name type="scientific">Neoroseomonas lacus</name>
    <dbReference type="NCBI Taxonomy" id="287609"/>
    <lineage>
        <taxon>Bacteria</taxon>
        <taxon>Pseudomonadati</taxon>
        <taxon>Pseudomonadota</taxon>
        <taxon>Alphaproteobacteria</taxon>
        <taxon>Acetobacterales</taxon>
        <taxon>Acetobacteraceae</taxon>
        <taxon>Neoroseomonas</taxon>
    </lineage>
</organism>
<dbReference type="PANTHER" id="PTHR30383:SF5">
    <property type="entry name" value="SGNH HYDROLASE-TYPE ESTERASE DOMAIN-CONTAINING PROTEIN"/>
    <property type="match status" value="1"/>
</dbReference>